<sequence>MASNTSSYVSDASSQSEAVRDIAAEKVLTAVMTAALTLIIYDTTLVFSDELSLIWRRKWGLGTFLYLLARYGTFLQSFLNLLLWVPISTSITFFYTTIVVSVCVNLVVGIGNEGILLAIVYAVSGKNIRIITLLLILTATYLGCAIAILPFTFITTPIVFSTLLSVCSTIVLVTGAISVVVMLCRGWDAYSVSRSWDVVHLGHNQPLLILLIQQVLFLLSVIFIWSLEAAINLQLLDPKFAGLDVPLGDVVTTILITRFMLQLRHRQQAQAAPALSLPTLSTAQFSHRSTTGNGTRSALSRISDHIVEEFGEPDMPPNIDIRNSHEDSQMTQTEKGLGRSQTAMAEEYPWAWIEYSEMANY</sequence>
<dbReference type="Pfam" id="PF20151">
    <property type="entry name" value="DUF6533"/>
    <property type="match status" value="1"/>
</dbReference>
<name>A0A0C9UXT0_SPHS4</name>
<proteinExistence type="predicted"/>
<evidence type="ECO:0000313" key="4">
    <source>
        <dbReference type="EMBL" id="KIJ39704.1"/>
    </source>
</evidence>
<feature type="transmembrane region" description="Helical" evidence="2">
    <location>
        <begin position="93"/>
        <end position="123"/>
    </location>
</feature>
<accession>A0A0C9UXT0</accession>
<feature type="region of interest" description="Disordered" evidence="1">
    <location>
        <begin position="313"/>
        <end position="340"/>
    </location>
</feature>
<evidence type="ECO:0000259" key="3">
    <source>
        <dbReference type="Pfam" id="PF20151"/>
    </source>
</evidence>
<evidence type="ECO:0000256" key="1">
    <source>
        <dbReference type="SAM" id="MobiDB-lite"/>
    </source>
</evidence>
<evidence type="ECO:0000313" key="5">
    <source>
        <dbReference type="Proteomes" id="UP000054279"/>
    </source>
</evidence>
<keyword evidence="5" id="KW-1185">Reference proteome</keyword>
<gene>
    <name evidence="4" type="ORF">M422DRAFT_32580</name>
</gene>
<reference evidence="4 5" key="1">
    <citation type="submission" date="2014-06" db="EMBL/GenBank/DDBJ databases">
        <title>Evolutionary Origins and Diversification of the Mycorrhizal Mutualists.</title>
        <authorList>
            <consortium name="DOE Joint Genome Institute"/>
            <consortium name="Mycorrhizal Genomics Consortium"/>
            <person name="Kohler A."/>
            <person name="Kuo A."/>
            <person name="Nagy L.G."/>
            <person name="Floudas D."/>
            <person name="Copeland A."/>
            <person name="Barry K.W."/>
            <person name="Cichocki N."/>
            <person name="Veneault-Fourrey C."/>
            <person name="LaButti K."/>
            <person name="Lindquist E.A."/>
            <person name="Lipzen A."/>
            <person name="Lundell T."/>
            <person name="Morin E."/>
            <person name="Murat C."/>
            <person name="Riley R."/>
            <person name="Ohm R."/>
            <person name="Sun H."/>
            <person name="Tunlid A."/>
            <person name="Henrissat B."/>
            <person name="Grigoriev I.V."/>
            <person name="Hibbett D.S."/>
            <person name="Martin F."/>
        </authorList>
    </citation>
    <scope>NUCLEOTIDE SEQUENCE [LARGE SCALE GENOMIC DNA]</scope>
    <source>
        <strain evidence="4 5">SS14</strain>
    </source>
</reference>
<dbReference type="HOGENOM" id="CLU_065006_0_2_1"/>
<feature type="transmembrane region" description="Helical" evidence="2">
    <location>
        <begin position="158"/>
        <end position="184"/>
    </location>
</feature>
<dbReference type="InterPro" id="IPR045340">
    <property type="entry name" value="DUF6533"/>
</dbReference>
<dbReference type="EMBL" id="KN837150">
    <property type="protein sequence ID" value="KIJ39704.1"/>
    <property type="molecule type" value="Genomic_DNA"/>
</dbReference>
<feature type="transmembrane region" description="Helical" evidence="2">
    <location>
        <begin position="59"/>
        <end position="87"/>
    </location>
</feature>
<protein>
    <recommendedName>
        <fullName evidence="3">DUF6533 domain-containing protein</fullName>
    </recommendedName>
</protein>
<feature type="transmembrane region" description="Helical" evidence="2">
    <location>
        <begin position="205"/>
        <end position="225"/>
    </location>
</feature>
<organism evidence="4 5">
    <name type="scientific">Sphaerobolus stellatus (strain SS14)</name>
    <dbReference type="NCBI Taxonomy" id="990650"/>
    <lineage>
        <taxon>Eukaryota</taxon>
        <taxon>Fungi</taxon>
        <taxon>Dikarya</taxon>
        <taxon>Basidiomycota</taxon>
        <taxon>Agaricomycotina</taxon>
        <taxon>Agaricomycetes</taxon>
        <taxon>Phallomycetidae</taxon>
        <taxon>Geastrales</taxon>
        <taxon>Sphaerobolaceae</taxon>
        <taxon>Sphaerobolus</taxon>
    </lineage>
</organism>
<keyword evidence="2" id="KW-0812">Transmembrane</keyword>
<dbReference type="AlphaFoldDB" id="A0A0C9UXT0"/>
<dbReference type="Proteomes" id="UP000054279">
    <property type="component" value="Unassembled WGS sequence"/>
</dbReference>
<feature type="compositionally biased region" description="Polar residues" evidence="1">
    <location>
        <begin position="329"/>
        <end position="340"/>
    </location>
</feature>
<keyword evidence="2" id="KW-1133">Transmembrane helix</keyword>
<evidence type="ECO:0000256" key="2">
    <source>
        <dbReference type="SAM" id="Phobius"/>
    </source>
</evidence>
<feature type="transmembrane region" description="Helical" evidence="2">
    <location>
        <begin position="130"/>
        <end position="152"/>
    </location>
</feature>
<feature type="domain" description="DUF6533" evidence="3">
    <location>
        <begin position="31"/>
        <end position="75"/>
    </location>
</feature>
<keyword evidence="2" id="KW-0472">Membrane</keyword>